<evidence type="ECO:0000256" key="1">
    <source>
        <dbReference type="SAM" id="MobiDB-lite"/>
    </source>
</evidence>
<accession>A0A0P1B0Q5</accession>
<name>A0A0P1B0Q5_PLAHL</name>
<dbReference type="AlphaFoldDB" id="A0A0P1B0Q5"/>
<organism evidence="2 3">
    <name type="scientific">Plasmopara halstedii</name>
    <name type="common">Downy mildew of sunflower</name>
    <dbReference type="NCBI Taxonomy" id="4781"/>
    <lineage>
        <taxon>Eukaryota</taxon>
        <taxon>Sar</taxon>
        <taxon>Stramenopiles</taxon>
        <taxon>Oomycota</taxon>
        <taxon>Peronosporomycetes</taxon>
        <taxon>Peronosporales</taxon>
        <taxon>Peronosporaceae</taxon>
        <taxon>Plasmopara</taxon>
    </lineage>
</organism>
<reference evidence="3" key="1">
    <citation type="submission" date="2014-09" db="EMBL/GenBank/DDBJ databases">
        <authorList>
            <person name="Sharma Rahul"/>
            <person name="Thines Marco"/>
        </authorList>
    </citation>
    <scope>NUCLEOTIDE SEQUENCE [LARGE SCALE GENOMIC DNA]</scope>
</reference>
<dbReference type="Proteomes" id="UP000054928">
    <property type="component" value="Unassembled WGS sequence"/>
</dbReference>
<evidence type="ECO:0000313" key="3">
    <source>
        <dbReference type="Proteomes" id="UP000054928"/>
    </source>
</evidence>
<feature type="region of interest" description="Disordered" evidence="1">
    <location>
        <begin position="29"/>
        <end position="52"/>
    </location>
</feature>
<evidence type="ECO:0000313" key="2">
    <source>
        <dbReference type="EMBL" id="CEG47616.1"/>
    </source>
</evidence>
<dbReference type="EMBL" id="CCYD01002664">
    <property type="protein sequence ID" value="CEG47616.1"/>
    <property type="molecule type" value="Genomic_DNA"/>
</dbReference>
<proteinExistence type="predicted"/>
<dbReference type="OrthoDB" id="164197at2759"/>
<keyword evidence="3" id="KW-1185">Reference proteome</keyword>
<protein>
    <submittedName>
        <fullName evidence="2">Uncharacterized protein</fullName>
    </submittedName>
</protein>
<sequence length="129" mass="14717">MTQMEASQVKRDDDERMLGAIESGMFHSALGNGRGGAPMHIGALGDSPVQKRDVQDRTYMQRTHEARIQPARSEWGVQRGEVPKQTQFRLPQFAAAQDYARRMELVAQQAMRVSDERQRRLTIRKFDGT</sequence>
<dbReference type="RefSeq" id="XP_024583985.1">
    <property type="nucleotide sequence ID" value="XM_024718603.1"/>
</dbReference>
<dbReference type="GeneID" id="36399821"/>